<feature type="domain" description="PH" evidence="7">
    <location>
        <begin position="477"/>
        <end position="687"/>
    </location>
</feature>
<feature type="compositionally biased region" description="Low complexity" evidence="6">
    <location>
        <begin position="288"/>
        <end position="306"/>
    </location>
</feature>
<dbReference type="EMBL" id="LT552813">
    <property type="protein sequence ID" value="SAL99513.1"/>
    <property type="molecule type" value="Genomic_DNA"/>
</dbReference>
<dbReference type="OrthoDB" id="5865767at2759"/>
<feature type="compositionally biased region" description="Polar residues" evidence="6">
    <location>
        <begin position="316"/>
        <end position="328"/>
    </location>
</feature>
<keyword evidence="4" id="KW-1133">Transmembrane helix</keyword>
<dbReference type="PROSITE" id="PS50003">
    <property type="entry name" value="PH_DOMAIN"/>
    <property type="match status" value="1"/>
</dbReference>
<proteinExistence type="predicted"/>
<gene>
    <name evidence="8" type="primary">ABSGL_05143.1 scaffold 6570</name>
</gene>
<dbReference type="InterPro" id="IPR001849">
    <property type="entry name" value="PH_domain"/>
</dbReference>
<reference evidence="8" key="1">
    <citation type="submission" date="2016-04" db="EMBL/GenBank/DDBJ databases">
        <authorList>
            <person name="Evans L.H."/>
            <person name="Alamgir A."/>
            <person name="Owens N."/>
            <person name="Weber N.D."/>
            <person name="Virtaneva K."/>
            <person name="Barbian K."/>
            <person name="Babar A."/>
            <person name="Rosenke K."/>
        </authorList>
    </citation>
    <scope>NUCLEOTIDE SEQUENCE [LARGE SCALE GENOMIC DNA]</scope>
    <source>
        <strain evidence="8">CBS 101.48</strain>
    </source>
</reference>
<feature type="compositionally biased region" description="Low complexity" evidence="6">
    <location>
        <begin position="413"/>
        <end position="425"/>
    </location>
</feature>
<dbReference type="InterPro" id="IPR027469">
    <property type="entry name" value="Cation_efflux_TMD_sf"/>
</dbReference>
<organism evidence="8">
    <name type="scientific">Absidia glauca</name>
    <name type="common">Pin mould</name>
    <dbReference type="NCBI Taxonomy" id="4829"/>
    <lineage>
        <taxon>Eukaryota</taxon>
        <taxon>Fungi</taxon>
        <taxon>Fungi incertae sedis</taxon>
        <taxon>Mucoromycota</taxon>
        <taxon>Mucoromycotina</taxon>
        <taxon>Mucoromycetes</taxon>
        <taxon>Mucorales</taxon>
        <taxon>Cunninghamellaceae</taxon>
        <taxon>Absidia</taxon>
    </lineage>
</organism>
<evidence type="ECO:0000259" key="7">
    <source>
        <dbReference type="PROSITE" id="PS50003"/>
    </source>
</evidence>
<protein>
    <recommendedName>
        <fullName evidence="7">PH domain-containing protein</fullName>
    </recommendedName>
</protein>
<keyword evidence="9" id="KW-1185">Reference proteome</keyword>
<evidence type="ECO:0000256" key="2">
    <source>
        <dbReference type="ARBA" id="ARBA00022448"/>
    </source>
</evidence>
<dbReference type="Pfam" id="PF16916">
    <property type="entry name" value="ZT_dimer"/>
    <property type="match status" value="1"/>
</dbReference>
<keyword evidence="5" id="KW-0472">Membrane</keyword>
<dbReference type="InterPro" id="IPR050291">
    <property type="entry name" value="CDF_Transporter"/>
</dbReference>
<dbReference type="InterPro" id="IPR011993">
    <property type="entry name" value="PH-like_dom_sf"/>
</dbReference>
<comment type="subcellular location">
    <subcellularLocation>
        <location evidence="1">Membrane</location>
        <topology evidence="1">Multi-pass membrane protein</topology>
    </subcellularLocation>
</comment>
<name>A0A163JHZ0_ABSGL</name>
<feature type="region of interest" description="Disordered" evidence="6">
    <location>
        <begin position="397"/>
        <end position="425"/>
    </location>
</feature>
<dbReference type="STRING" id="4829.A0A163JHZ0"/>
<dbReference type="InterPro" id="IPR027470">
    <property type="entry name" value="Cation_efflux_CTD"/>
</dbReference>
<dbReference type="PANTHER" id="PTHR43840:SF13">
    <property type="entry name" value="CATION EFFLUX PROTEIN CYTOPLASMIC DOMAIN-CONTAINING PROTEIN"/>
    <property type="match status" value="1"/>
</dbReference>
<dbReference type="InterPro" id="IPR036837">
    <property type="entry name" value="Cation_efflux_CTD_sf"/>
</dbReference>
<dbReference type="PANTHER" id="PTHR43840">
    <property type="entry name" value="MITOCHONDRIAL METAL TRANSPORTER 1-RELATED"/>
    <property type="match status" value="1"/>
</dbReference>
<keyword evidence="2" id="KW-0813">Transport</keyword>
<dbReference type="SUPFAM" id="SSF161111">
    <property type="entry name" value="Cation efflux protein transmembrane domain-like"/>
    <property type="match status" value="1"/>
</dbReference>
<sequence>MVATALVVKLVLYLYCVTLSHHSSAKVLAQDHRNDLLVNGLGLVTGTIGTKLAGWVDPLGCIIIALIILTSWVSTLIENIQLIVGKSADVGFLQRVTYIALTHPGVCQVDTCRAYFAGNNLFVEVDIVLPPEMPLSESHDIGEALQIKLESLPNVERAFVHADYETSHKPEVSGCLSLESCIPIFHHQTIDVFRWLGMKRPEDFAAIGVDSPGACQTLALFTRALGRHLNGLPPSFDQLQKQVDMDERVRDGHALERTIQHTVALFDQYTRGPAQHQHQQQRSKQKQSVRWSSNLSVLGDSSSSYLRRSPADRDTTTPPIQEAPQSEQDIPPPYATATSKRKKASILIKRLSLKHRSPRPISMPVSLETHHTSEQHTPPSTANRLSTTLARRFSLHHQNSFPSSSTSPPPVTNPAHQLLQGQQLQHRHQQVQQHLLLQQQYQKRDHALRQRWEKCRSCVILPREEEGCEELPGYRCTVYKMGHVWVKREMDGPATKSRSRTWRKMYIELWGTVLRFYQVKTHRRFSFYYSSGSDAFKKQQEQQERKHRRQQRQRESSSDDDDDDPLACYYLNPLANTSTPSLSSSSEGSGSSPITIATHATYNFIKRSYRYSQQYATLTTSTSPPVPTTPPMDTLSLARAEATRAYDYKKRPHVLRLVIDQGPHLLLRLTSHPDMISWIEHLQAAINISLDLELRPMPKFMTLPSRLSTSGSNDPRTLHLERTREQRYRDQYEMLI</sequence>
<dbReference type="SUPFAM" id="SSF50729">
    <property type="entry name" value="PH domain-like"/>
    <property type="match status" value="1"/>
</dbReference>
<dbReference type="GO" id="GO:0016020">
    <property type="term" value="C:membrane"/>
    <property type="evidence" value="ECO:0007669"/>
    <property type="project" value="UniProtKB-SubCell"/>
</dbReference>
<dbReference type="Proteomes" id="UP000078561">
    <property type="component" value="Unassembled WGS sequence"/>
</dbReference>
<evidence type="ECO:0000313" key="9">
    <source>
        <dbReference type="Proteomes" id="UP000078561"/>
    </source>
</evidence>
<dbReference type="InParanoid" id="A0A163JHZ0"/>
<dbReference type="SUPFAM" id="SSF160240">
    <property type="entry name" value="Cation efflux protein cytoplasmic domain-like"/>
    <property type="match status" value="1"/>
</dbReference>
<evidence type="ECO:0000256" key="5">
    <source>
        <dbReference type="ARBA" id="ARBA00023136"/>
    </source>
</evidence>
<evidence type="ECO:0000256" key="4">
    <source>
        <dbReference type="ARBA" id="ARBA00022989"/>
    </source>
</evidence>
<evidence type="ECO:0000256" key="6">
    <source>
        <dbReference type="SAM" id="MobiDB-lite"/>
    </source>
</evidence>
<dbReference type="Gene3D" id="3.30.70.1350">
    <property type="entry name" value="Cation efflux protein, cytoplasmic domain"/>
    <property type="match status" value="1"/>
</dbReference>
<evidence type="ECO:0000256" key="3">
    <source>
        <dbReference type="ARBA" id="ARBA00022692"/>
    </source>
</evidence>
<dbReference type="SMART" id="SM00233">
    <property type="entry name" value="PH"/>
    <property type="match status" value="1"/>
</dbReference>
<feature type="region of interest" description="Disordered" evidence="6">
    <location>
        <begin position="271"/>
        <end position="382"/>
    </location>
</feature>
<dbReference type="Gene3D" id="2.30.29.30">
    <property type="entry name" value="Pleckstrin-homology domain (PH domain)/Phosphotyrosine-binding domain (PTB)"/>
    <property type="match status" value="1"/>
</dbReference>
<dbReference type="AlphaFoldDB" id="A0A163JHZ0"/>
<dbReference type="GO" id="GO:0008324">
    <property type="term" value="F:monoatomic cation transmembrane transporter activity"/>
    <property type="evidence" value="ECO:0007669"/>
    <property type="project" value="TreeGrafter"/>
</dbReference>
<accession>A0A163JHZ0</accession>
<feature type="region of interest" description="Disordered" evidence="6">
    <location>
        <begin position="536"/>
        <end position="565"/>
    </location>
</feature>
<evidence type="ECO:0000256" key="1">
    <source>
        <dbReference type="ARBA" id="ARBA00004141"/>
    </source>
</evidence>
<dbReference type="Gene3D" id="1.20.1510.10">
    <property type="entry name" value="Cation efflux protein transmembrane domain"/>
    <property type="match status" value="1"/>
</dbReference>
<keyword evidence="3" id="KW-0812">Transmembrane</keyword>
<evidence type="ECO:0000313" key="8">
    <source>
        <dbReference type="EMBL" id="SAL99513.1"/>
    </source>
</evidence>